<evidence type="ECO:0000313" key="2">
    <source>
        <dbReference type="Proteomes" id="UP001190700"/>
    </source>
</evidence>
<protein>
    <submittedName>
        <fullName evidence="1">Uncharacterized protein</fullName>
    </submittedName>
</protein>
<dbReference type="EMBL" id="LGRX02003368">
    <property type="protein sequence ID" value="KAK3282331.1"/>
    <property type="molecule type" value="Genomic_DNA"/>
</dbReference>
<comment type="caution">
    <text evidence="1">The sequence shown here is derived from an EMBL/GenBank/DDBJ whole genome shotgun (WGS) entry which is preliminary data.</text>
</comment>
<proteinExistence type="predicted"/>
<evidence type="ECO:0000313" key="1">
    <source>
        <dbReference type="EMBL" id="KAK3282331.1"/>
    </source>
</evidence>
<dbReference type="Proteomes" id="UP001190700">
    <property type="component" value="Unassembled WGS sequence"/>
</dbReference>
<name>A0AAE0LEC4_9CHLO</name>
<dbReference type="AlphaFoldDB" id="A0AAE0LEC4"/>
<gene>
    <name evidence="1" type="ORF">CYMTET_9926</name>
</gene>
<dbReference type="Pfam" id="PF14234">
    <property type="entry name" value="DUF4336"/>
    <property type="match status" value="1"/>
</dbReference>
<organism evidence="1 2">
    <name type="scientific">Cymbomonas tetramitiformis</name>
    <dbReference type="NCBI Taxonomy" id="36881"/>
    <lineage>
        <taxon>Eukaryota</taxon>
        <taxon>Viridiplantae</taxon>
        <taxon>Chlorophyta</taxon>
        <taxon>Pyramimonadophyceae</taxon>
        <taxon>Pyramimonadales</taxon>
        <taxon>Pyramimonadaceae</taxon>
        <taxon>Cymbomonas</taxon>
    </lineage>
</organism>
<dbReference type="PANTHER" id="PTHR33835:SF2">
    <property type="entry name" value="LYSINE-TRNA LIGASE"/>
    <property type="match status" value="1"/>
</dbReference>
<dbReference type="InterPro" id="IPR025638">
    <property type="entry name" value="DUF4336"/>
</dbReference>
<reference evidence="1 2" key="1">
    <citation type="journal article" date="2015" name="Genome Biol. Evol.">
        <title>Comparative Genomics of a Bacterivorous Green Alga Reveals Evolutionary Causalities and Consequences of Phago-Mixotrophic Mode of Nutrition.</title>
        <authorList>
            <person name="Burns J.A."/>
            <person name="Paasch A."/>
            <person name="Narechania A."/>
            <person name="Kim E."/>
        </authorList>
    </citation>
    <scope>NUCLEOTIDE SEQUENCE [LARGE SCALE GENOMIC DNA]</scope>
    <source>
        <strain evidence="1 2">PLY_AMNH</strain>
    </source>
</reference>
<accession>A0AAE0LEC4</accession>
<keyword evidence="2" id="KW-1185">Reference proteome</keyword>
<sequence>MICGRWCSWRDGWKQSFDTVEGRLLVAPLLQAFILNRGPRKVQDWVNEVSSWGFQQILPCHFAGPVRAGPREFREAFDYLLQPEQQSRKGLFGGSGTELFARARDVSIALPGGRLPGSELQVLDDVDEFFRQGGLSAPKKTLEEDV</sequence>
<dbReference type="PANTHER" id="PTHR33835">
    <property type="entry name" value="YALI0C07656P"/>
    <property type="match status" value="1"/>
</dbReference>